<dbReference type="SMART" id="SM00237">
    <property type="entry name" value="Calx_beta"/>
    <property type="match status" value="1"/>
</dbReference>
<dbReference type="Proteomes" id="UP000430345">
    <property type="component" value="Unassembled WGS sequence"/>
</dbReference>
<reference evidence="10 11" key="1">
    <citation type="submission" date="2019-10" db="EMBL/GenBank/DDBJ databases">
        <title>The Genome Sequence of Clostridium tarantellae Isolated from Fish Brain.</title>
        <authorList>
            <person name="Bano L."/>
            <person name="Kiel M."/>
            <person name="Sales G."/>
            <person name="Doxey A.C."/>
            <person name="Mansfield M.J."/>
            <person name="Schiavone M."/>
            <person name="Rossetto O."/>
            <person name="Pirazzini M."/>
            <person name="Dobrindt U."/>
            <person name="Montecucco C."/>
        </authorList>
    </citation>
    <scope>NUCLEOTIDE SEQUENCE [LARGE SCALE GENOMIC DNA]</scope>
    <source>
        <strain evidence="10 11">DSM 3997</strain>
    </source>
</reference>
<evidence type="ECO:0000256" key="1">
    <source>
        <dbReference type="ARBA" id="ARBA00007951"/>
    </source>
</evidence>
<dbReference type="EC" id="3.2.1.51" evidence="2"/>
<dbReference type="FunFam" id="3.20.20.80:FF:000052">
    <property type="entry name" value="Putative alpha-L-fucosidase 1"/>
    <property type="match status" value="1"/>
</dbReference>
<dbReference type="GO" id="GO:0016020">
    <property type="term" value="C:membrane"/>
    <property type="evidence" value="ECO:0007669"/>
    <property type="project" value="InterPro"/>
</dbReference>
<evidence type="ECO:0000256" key="7">
    <source>
        <dbReference type="ARBA" id="ARBA00023295"/>
    </source>
</evidence>
<dbReference type="GO" id="GO:0007154">
    <property type="term" value="P:cell communication"/>
    <property type="evidence" value="ECO:0007669"/>
    <property type="project" value="InterPro"/>
</dbReference>
<dbReference type="InterPro" id="IPR057739">
    <property type="entry name" value="Glyco_hydro_29_N"/>
</dbReference>
<dbReference type="Gene3D" id="1.10.1330.10">
    <property type="entry name" value="Dockerin domain"/>
    <property type="match status" value="1"/>
</dbReference>
<keyword evidence="3" id="KW-0732">Signal</keyword>
<dbReference type="OrthoDB" id="107551at2"/>
<dbReference type="PROSITE" id="PS51766">
    <property type="entry name" value="DOCKERIN"/>
    <property type="match status" value="1"/>
</dbReference>
<gene>
    <name evidence="10" type="ORF">GBZ86_08230</name>
</gene>
<dbReference type="GO" id="GO:0006004">
    <property type="term" value="P:fucose metabolic process"/>
    <property type="evidence" value="ECO:0007669"/>
    <property type="project" value="TreeGrafter"/>
</dbReference>
<dbReference type="Gene3D" id="3.20.20.80">
    <property type="entry name" value="Glycosidases"/>
    <property type="match status" value="1"/>
</dbReference>
<evidence type="ECO:0000256" key="6">
    <source>
        <dbReference type="ARBA" id="ARBA00022837"/>
    </source>
</evidence>
<dbReference type="Pfam" id="PF00404">
    <property type="entry name" value="Dockerin_1"/>
    <property type="match status" value="1"/>
</dbReference>
<keyword evidence="11" id="KW-1185">Reference proteome</keyword>
<dbReference type="SUPFAM" id="SSF141072">
    <property type="entry name" value="CalX-like"/>
    <property type="match status" value="1"/>
</dbReference>
<keyword evidence="7" id="KW-0326">Glycosidase</keyword>
<dbReference type="RefSeq" id="WP_152889535.1">
    <property type="nucleotide sequence ID" value="NZ_WHJC01000101.1"/>
</dbReference>
<dbReference type="Pfam" id="PF01120">
    <property type="entry name" value="Alpha_L_fucos"/>
    <property type="match status" value="1"/>
</dbReference>
<dbReference type="InterPro" id="IPR038081">
    <property type="entry name" value="CalX-like_sf"/>
</dbReference>
<organism evidence="10 11">
    <name type="scientific">Clostridium tarantellae</name>
    <dbReference type="NCBI Taxonomy" id="39493"/>
    <lineage>
        <taxon>Bacteria</taxon>
        <taxon>Bacillati</taxon>
        <taxon>Bacillota</taxon>
        <taxon>Clostridia</taxon>
        <taxon>Eubacteriales</taxon>
        <taxon>Clostridiaceae</taxon>
        <taxon>Clostridium</taxon>
    </lineage>
</organism>
<feature type="domain" description="F5/8 type C" evidence="8">
    <location>
        <begin position="349"/>
        <end position="444"/>
    </location>
</feature>
<dbReference type="PROSITE" id="PS50022">
    <property type="entry name" value="FA58C_3"/>
    <property type="match status" value="1"/>
</dbReference>
<dbReference type="GO" id="GO:0000272">
    <property type="term" value="P:polysaccharide catabolic process"/>
    <property type="evidence" value="ECO:0007669"/>
    <property type="project" value="InterPro"/>
</dbReference>
<evidence type="ECO:0000256" key="4">
    <source>
        <dbReference type="ARBA" id="ARBA00022737"/>
    </source>
</evidence>
<dbReference type="InterPro" id="IPR002105">
    <property type="entry name" value="Dockerin_1_rpt"/>
</dbReference>
<evidence type="ECO:0000259" key="8">
    <source>
        <dbReference type="PROSITE" id="PS50022"/>
    </source>
</evidence>
<dbReference type="Pfam" id="PF00754">
    <property type="entry name" value="F5_F8_type_C"/>
    <property type="match status" value="1"/>
</dbReference>
<dbReference type="PANTHER" id="PTHR10030">
    <property type="entry name" value="ALPHA-L-FUCOSIDASE"/>
    <property type="match status" value="1"/>
</dbReference>
<dbReference type="Pfam" id="PF03160">
    <property type="entry name" value="Calx-beta"/>
    <property type="match status" value="1"/>
</dbReference>
<keyword evidence="6" id="KW-0106">Calcium</keyword>
<evidence type="ECO:0000259" key="9">
    <source>
        <dbReference type="PROSITE" id="PS51766"/>
    </source>
</evidence>
<dbReference type="GO" id="GO:0016139">
    <property type="term" value="P:glycoside catabolic process"/>
    <property type="evidence" value="ECO:0007669"/>
    <property type="project" value="TreeGrafter"/>
</dbReference>
<comment type="caution">
    <text evidence="10">The sequence shown here is derived from an EMBL/GenBank/DDBJ whole genome shotgun (WGS) entry which is preliminary data.</text>
</comment>
<dbReference type="SMART" id="SM00812">
    <property type="entry name" value="Alpha_L_fucos"/>
    <property type="match status" value="1"/>
</dbReference>
<keyword evidence="4" id="KW-0677">Repeat</keyword>
<feature type="domain" description="Dockerin" evidence="9">
    <location>
        <begin position="877"/>
        <end position="931"/>
    </location>
</feature>
<dbReference type="InterPro" id="IPR018247">
    <property type="entry name" value="EF_Hand_1_Ca_BS"/>
</dbReference>
<dbReference type="EMBL" id="WHJC01000101">
    <property type="protein sequence ID" value="MPQ43743.1"/>
    <property type="molecule type" value="Genomic_DNA"/>
</dbReference>
<dbReference type="SUPFAM" id="SSF63446">
    <property type="entry name" value="Type I dockerin domain"/>
    <property type="match status" value="1"/>
</dbReference>
<evidence type="ECO:0000256" key="2">
    <source>
        <dbReference type="ARBA" id="ARBA00012662"/>
    </source>
</evidence>
<dbReference type="InterPro" id="IPR000421">
    <property type="entry name" value="FA58C"/>
</dbReference>
<sequence>MKAKAISKLLIATMSIGFFTNSTKSLVLAHTNEEENLKSVTEPFGATPTKDQVDYQREELTAFIHFGINTFTGREWGDGSENPEIFNPTELDAEQWVKTLADAGFQRVILTAKHHDGFNLWDTEYSEHDVASSPWKDGKGDVVREVSEACKKYGVKFGVYLSPWDQNSEHYGEGNGGDYNEFYMNQLRELLTNYGTIAEVWMDGAKGSNVQQEYKFDEWFALIKELQPECEIFSPQGPDIRWIGNENGYAGEPCWSTIDVEKMKQQEIPSYLNTGEEGGPDWIVGESDVSIRPGWFYHDNQDNDVKSLEKLMDIYFKSVGRNSVLLLNLPPDKRGKLHENDVKRMEEFGQAIRETFDEDLALNKNITTDSTVNDLEQFDGNKMVDNDYDTYWAPNNGATTGSFEIDLGEEKEFDVINIQEYIPLGQRVAEFNVEIEKDGEWKEVFKGKTIGHKRLVRIAPTKAQKIRINIDRALATPLINNVGVYKQPTNIELPAGPPDGLDFLNDDNKGTDLGQFNFSNGWNYETVNADNDFGGDAHWTSQVGATVKIKFKGTKFFLTGTKDPSHGIMEVSIDGKEATDVDLYSNKRTSKQIVFESEDLTDEEHEITIKCSGRKNPSARGVAAHLDGAFVLDNGGKGMLDIENVEYTVNENVGNAKFKIVRKGGTTGRVEVNYESLPGTALNAEDYQTWSGTLAFNEGEKEKEVNITIIDDKKIEETEYFHLKLSDALGGAILGFNPQAKINIEDDELIKVETSNKGTGIHQFNFSNGWNDEEGASWTNEKGASFTINFEGSKISLVGAKDPNHGIYQIAIDGGEFVDIDPYSENRQPNQIIFESEKLDYGNHTLTFKVKGENPHGGRTDAQINYALVDRSDDETSTKPSADINKDGKIDIGDLALVSKYFGENKPEYDLNKDGIIDEYELNFITEEIMK</sequence>
<evidence type="ECO:0000313" key="11">
    <source>
        <dbReference type="Proteomes" id="UP000430345"/>
    </source>
</evidence>
<evidence type="ECO:0000256" key="3">
    <source>
        <dbReference type="ARBA" id="ARBA00022729"/>
    </source>
</evidence>
<accession>A0A6I1MLX8</accession>
<dbReference type="InterPro" id="IPR036439">
    <property type="entry name" value="Dockerin_dom_sf"/>
</dbReference>
<dbReference type="GO" id="GO:0004560">
    <property type="term" value="F:alpha-L-fucosidase activity"/>
    <property type="evidence" value="ECO:0007669"/>
    <property type="project" value="InterPro"/>
</dbReference>
<dbReference type="Gene3D" id="2.60.120.260">
    <property type="entry name" value="Galactose-binding domain-like"/>
    <property type="match status" value="3"/>
</dbReference>
<dbReference type="SUPFAM" id="SSF49785">
    <property type="entry name" value="Galactose-binding domain-like"/>
    <property type="match status" value="1"/>
</dbReference>
<comment type="similarity">
    <text evidence="1">Belongs to the glycosyl hydrolase 29 family.</text>
</comment>
<dbReference type="InterPro" id="IPR017853">
    <property type="entry name" value="GH"/>
</dbReference>
<evidence type="ECO:0000256" key="5">
    <source>
        <dbReference type="ARBA" id="ARBA00022801"/>
    </source>
</evidence>
<dbReference type="PROSITE" id="PS00018">
    <property type="entry name" value="EF_HAND_1"/>
    <property type="match status" value="2"/>
</dbReference>
<keyword evidence="5" id="KW-0378">Hydrolase</keyword>
<evidence type="ECO:0000313" key="10">
    <source>
        <dbReference type="EMBL" id="MPQ43743.1"/>
    </source>
</evidence>
<dbReference type="SUPFAM" id="SSF51445">
    <property type="entry name" value="(Trans)glycosidases"/>
    <property type="match status" value="1"/>
</dbReference>
<dbReference type="InterPro" id="IPR016134">
    <property type="entry name" value="Dockerin_dom"/>
</dbReference>
<dbReference type="InterPro" id="IPR000933">
    <property type="entry name" value="Glyco_hydro_29"/>
</dbReference>
<dbReference type="Gene3D" id="2.60.40.2030">
    <property type="match status" value="1"/>
</dbReference>
<dbReference type="PANTHER" id="PTHR10030:SF37">
    <property type="entry name" value="ALPHA-L-FUCOSIDASE-RELATED"/>
    <property type="match status" value="1"/>
</dbReference>
<protein>
    <recommendedName>
        <fullName evidence="2">alpha-L-fucosidase</fullName>
        <ecNumber evidence="2">3.2.1.51</ecNumber>
    </recommendedName>
</protein>
<dbReference type="GO" id="GO:0005764">
    <property type="term" value="C:lysosome"/>
    <property type="evidence" value="ECO:0007669"/>
    <property type="project" value="TreeGrafter"/>
</dbReference>
<dbReference type="CDD" id="cd14254">
    <property type="entry name" value="Dockerin_II"/>
    <property type="match status" value="1"/>
</dbReference>
<name>A0A6I1MLX8_9CLOT</name>
<dbReference type="InterPro" id="IPR008979">
    <property type="entry name" value="Galactose-bd-like_sf"/>
</dbReference>
<dbReference type="AlphaFoldDB" id="A0A6I1MLX8"/>
<proteinExistence type="inferred from homology"/>
<dbReference type="InterPro" id="IPR003644">
    <property type="entry name" value="Calx_beta"/>
</dbReference>